<dbReference type="Proteomes" id="UP000553957">
    <property type="component" value="Unassembled WGS sequence"/>
</dbReference>
<dbReference type="InterPro" id="IPR008928">
    <property type="entry name" value="6-hairpin_glycosidase_sf"/>
</dbReference>
<evidence type="ECO:0008006" key="4">
    <source>
        <dbReference type="Google" id="ProtNLM"/>
    </source>
</evidence>
<dbReference type="GO" id="GO:0005975">
    <property type="term" value="P:carbohydrate metabolic process"/>
    <property type="evidence" value="ECO:0007669"/>
    <property type="project" value="InterPro"/>
</dbReference>
<dbReference type="SUPFAM" id="SSF48208">
    <property type="entry name" value="Six-hairpin glycosidases"/>
    <property type="match status" value="1"/>
</dbReference>
<name>A0A841SS36_9ACTN</name>
<dbReference type="EMBL" id="JACHKF010000001">
    <property type="protein sequence ID" value="MBB6571802.1"/>
    <property type="molecule type" value="Genomic_DNA"/>
</dbReference>
<sequence>MTPPTPATPPRGESTSPTSRTSAPSAPPRSLASEPSTSLANRPKLLREKAQVRRSRRVQDDGAPGARVARIVGVGLLGVAVVLAGTASARAEGEPGGGVGSAGGGGVLAGGAGEQVGAAGGRELSEVGRLGDRRALVVGDRAYVMGDENGGYPAAGWHVRGEMGGVWAQPLKLLDGLWFGVDGKWLETADRYTSGWGYSRVEYGGDVRVRRTDFVPDGVRGAVVGLTLRAGTTKRVKLDVDAHSELMSSYPWGWTTPSAGDANLPDTGDFQGKALRFREQGTPSYPNASKHDYAAYVGSSLPPTAHTLGPDHRGPQSPAVICPADGTTPARCDDSLIGKGTGGRLTYEIDLQANQERTIWFAAAGSDEGSAAAKREYDKALRNPEKLLQAKIRQRAEIDGRSKVELPGDQLLQQSIAWSKQNLADSVQEARDLQVRDVNEGKDYPTPAGKIDTARWFGAGFPDYPWLFATDGEYTSYAAVAAGQFDTVKTHLRALRDISDLLNQRSGKVAHEIIPTGDVYFGSNQSAGNTDETVKFPSIVALLWRWTGDDRFRDEMYDFSVRNLRYVYRELDRDQDGWPEGLANVERSGMGAEKLDSTVYLARGLRDLADLAAARKDRPTAQWATARATELEQRFEAQWWVPKALGYADSIDDPADPGNDNTPIFQRHWTGVTPMEAELVRPDKPTSPLASPEHAAAALDQREKPCYTGEFGLFHTGTGPTSDAAGNPGPSCDPVVSQVKSERSIFSLNTSIMAVAEGNYGRLGKTQQQVYTTGNARIQLDPKVWETPGAMPEIAPSPDSPANIGRPFYDRSMNLQAWGTYGVLWPVVHQQLGVDPDLGHGRLTIVPQLPEGQQKVAGSNIRLGRGAVDVTARLTAKELRTDVTSYGVTAKLTVGAVLPAGANVQRVTLNGHTVNYQLQKTARGTELHVAARGARNELRITLR</sequence>
<organism evidence="2 3">
    <name type="scientific">Kribbella sandramycini</name>
    <dbReference type="NCBI Taxonomy" id="60450"/>
    <lineage>
        <taxon>Bacteria</taxon>
        <taxon>Bacillati</taxon>
        <taxon>Actinomycetota</taxon>
        <taxon>Actinomycetes</taxon>
        <taxon>Propionibacteriales</taxon>
        <taxon>Kribbellaceae</taxon>
        <taxon>Kribbella</taxon>
    </lineage>
</organism>
<evidence type="ECO:0000313" key="2">
    <source>
        <dbReference type="EMBL" id="MBB6571802.1"/>
    </source>
</evidence>
<feature type="region of interest" description="Disordered" evidence="1">
    <location>
        <begin position="1"/>
        <end position="63"/>
    </location>
</feature>
<gene>
    <name evidence="2" type="ORF">HNR71_007439</name>
</gene>
<reference evidence="2 3" key="1">
    <citation type="submission" date="2020-08" db="EMBL/GenBank/DDBJ databases">
        <title>Sequencing the genomes of 1000 actinobacteria strains.</title>
        <authorList>
            <person name="Klenk H.-P."/>
        </authorList>
    </citation>
    <scope>NUCLEOTIDE SEQUENCE [LARGE SCALE GENOMIC DNA]</scope>
    <source>
        <strain evidence="2 3">DSM 15626</strain>
    </source>
</reference>
<proteinExistence type="predicted"/>
<evidence type="ECO:0000256" key="1">
    <source>
        <dbReference type="SAM" id="MobiDB-lite"/>
    </source>
</evidence>
<protein>
    <recommendedName>
        <fullName evidence="4">Glycogen debranching protein</fullName>
    </recommendedName>
</protein>
<evidence type="ECO:0000313" key="3">
    <source>
        <dbReference type="Proteomes" id="UP000553957"/>
    </source>
</evidence>
<dbReference type="RefSeq" id="WP_272954723.1">
    <property type="nucleotide sequence ID" value="NZ_JABJRC010000008.1"/>
</dbReference>
<comment type="caution">
    <text evidence="2">The sequence shown here is derived from an EMBL/GenBank/DDBJ whole genome shotgun (WGS) entry which is preliminary data.</text>
</comment>
<accession>A0A841SS36</accession>
<dbReference type="InterPro" id="IPR012341">
    <property type="entry name" value="6hp_glycosidase-like_sf"/>
</dbReference>
<dbReference type="Gene3D" id="1.50.10.10">
    <property type="match status" value="1"/>
</dbReference>
<feature type="compositionally biased region" description="Low complexity" evidence="1">
    <location>
        <begin position="13"/>
        <end position="36"/>
    </location>
</feature>
<dbReference type="AlphaFoldDB" id="A0A841SS36"/>